<proteinExistence type="predicted"/>
<keyword evidence="3" id="KW-1185">Reference proteome</keyword>
<feature type="region of interest" description="Disordered" evidence="1">
    <location>
        <begin position="26"/>
        <end position="68"/>
    </location>
</feature>
<accession>A0ABU6TIN8</accession>
<evidence type="ECO:0000313" key="2">
    <source>
        <dbReference type="EMBL" id="MED6148622.1"/>
    </source>
</evidence>
<protein>
    <submittedName>
        <fullName evidence="2">Uncharacterized protein</fullName>
    </submittedName>
</protein>
<sequence length="113" mass="13125">RKQKTRRRRNNKICAETEKTEVKDGKIAPKIVGDNRTGSTGRANRIGPVQRFNGSSRTNRIGPGQVNRIGVGSGRIGCDAWRDLDRERRRQIQRLQWRQEKNQGLMTWRSLER</sequence>
<gene>
    <name evidence="2" type="ORF">PIB30_054750</name>
</gene>
<feature type="non-terminal residue" evidence="2">
    <location>
        <position position="1"/>
    </location>
</feature>
<evidence type="ECO:0000313" key="3">
    <source>
        <dbReference type="Proteomes" id="UP001341840"/>
    </source>
</evidence>
<comment type="caution">
    <text evidence="2">The sequence shown here is derived from an EMBL/GenBank/DDBJ whole genome shotgun (WGS) entry which is preliminary data.</text>
</comment>
<name>A0ABU6TIN8_9FABA</name>
<dbReference type="EMBL" id="JASCZI010091041">
    <property type="protein sequence ID" value="MED6148622.1"/>
    <property type="molecule type" value="Genomic_DNA"/>
</dbReference>
<organism evidence="2 3">
    <name type="scientific">Stylosanthes scabra</name>
    <dbReference type="NCBI Taxonomy" id="79078"/>
    <lineage>
        <taxon>Eukaryota</taxon>
        <taxon>Viridiplantae</taxon>
        <taxon>Streptophyta</taxon>
        <taxon>Embryophyta</taxon>
        <taxon>Tracheophyta</taxon>
        <taxon>Spermatophyta</taxon>
        <taxon>Magnoliopsida</taxon>
        <taxon>eudicotyledons</taxon>
        <taxon>Gunneridae</taxon>
        <taxon>Pentapetalae</taxon>
        <taxon>rosids</taxon>
        <taxon>fabids</taxon>
        <taxon>Fabales</taxon>
        <taxon>Fabaceae</taxon>
        <taxon>Papilionoideae</taxon>
        <taxon>50 kb inversion clade</taxon>
        <taxon>dalbergioids sensu lato</taxon>
        <taxon>Dalbergieae</taxon>
        <taxon>Pterocarpus clade</taxon>
        <taxon>Stylosanthes</taxon>
    </lineage>
</organism>
<reference evidence="2 3" key="1">
    <citation type="journal article" date="2023" name="Plants (Basel)">
        <title>Bridging the Gap: Combining Genomics and Transcriptomics Approaches to Understand Stylosanthes scabra, an Orphan Legume from the Brazilian Caatinga.</title>
        <authorList>
            <person name="Ferreira-Neto J.R.C."/>
            <person name="da Silva M.D."/>
            <person name="Binneck E."/>
            <person name="de Melo N.F."/>
            <person name="da Silva R.H."/>
            <person name="de Melo A.L.T.M."/>
            <person name="Pandolfi V."/>
            <person name="Bustamante F.O."/>
            <person name="Brasileiro-Vidal A.C."/>
            <person name="Benko-Iseppon A.M."/>
        </authorList>
    </citation>
    <scope>NUCLEOTIDE SEQUENCE [LARGE SCALE GENOMIC DNA]</scope>
    <source>
        <tissue evidence="2">Leaves</tissue>
    </source>
</reference>
<evidence type="ECO:0000256" key="1">
    <source>
        <dbReference type="SAM" id="MobiDB-lite"/>
    </source>
</evidence>
<dbReference type="Proteomes" id="UP001341840">
    <property type="component" value="Unassembled WGS sequence"/>
</dbReference>